<feature type="region of interest" description="Disordered" evidence="1">
    <location>
        <begin position="67"/>
        <end position="115"/>
    </location>
</feature>
<dbReference type="PANTHER" id="PTHR23098">
    <property type="entry name" value="AGAP001331-PA-RELATED"/>
    <property type="match status" value="1"/>
</dbReference>
<dbReference type="InterPro" id="IPR028002">
    <property type="entry name" value="Myb_DNA-bind_5"/>
</dbReference>
<gene>
    <name evidence="3" type="ORF">NDU88_003785</name>
</gene>
<evidence type="ECO:0000313" key="3">
    <source>
        <dbReference type="EMBL" id="KAJ1187006.1"/>
    </source>
</evidence>
<dbReference type="PANTHER" id="PTHR23098:SF16">
    <property type="entry name" value="REGULATORY PROTEIN ZESTE"/>
    <property type="match status" value="1"/>
</dbReference>
<comment type="caution">
    <text evidence="3">The sequence shown here is derived from an EMBL/GenBank/DDBJ whole genome shotgun (WGS) entry which is preliminary data.</text>
</comment>
<keyword evidence="4" id="KW-1185">Reference proteome</keyword>
<sequence length="187" mass="21119">MVEEIIRVEPQLFGAQMQQISIARKMALWRRIVDRVNAVGQYPRTRDDIRKTWNDLRGQERPVVGCSDYTRSDSGAPTSAERVAKGYSQRPSKEGYKACHRQGRADPGVYGRRSTHSRKQWEDRRCWARKTAEAQLGMASPSNSDPPGGPHRILAVAYPELDGGLRASQQTQGGEYSAHHYNLRLVV</sequence>
<dbReference type="Pfam" id="PF13873">
    <property type="entry name" value="Myb_DNA-bind_5"/>
    <property type="match status" value="1"/>
</dbReference>
<dbReference type="Proteomes" id="UP001066276">
    <property type="component" value="Chromosome 3_1"/>
</dbReference>
<dbReference type="EMBL" id="JANPWB010000005">
    <property type="protein sequence ID" value="KAJ1187006.1"/>
    <property type="molecule type" value="Genomic_DNA"/>
</dbReference>
<organism evidence="3 4">
    <name type="scientific">Pleurodeles waltl</name>
    <name type="common">Iberian ribbed newt</name>
    <dbReference type="NCBI Taxonomy" id="8319"/>
    <lineage>
        <taxon>Eukaryota</taxon>
        <taxon>Metazoa</taxon>
        <taxon>Chordata</taxon>
        <taxon>Craniata</taxon>
        <taxon>Vertebrata</taxon>
        <taxon>Euteleostomi</taxon>
        <taxon>Amphibia</taxon>
        <taxon>Batrachia</taxon>
        <taxon>Caudata</taxon>
        <taxon>Salamandroidea</taxon>
        <taxon>Salamandridae</taxon>
        <taxon>Pleurodelinae</taxon>
        <taxon>Pleurodeles</taxon>
    </lineage>
</organism>
<evidence type="ECO:0000259" key="2">
    <source>
        <dbReference type="Pfam" id="PF13873"/>
    </source>
</evidence>
<evidence type="ECO:0000256" key="1">
    <source>
        <dbReference type="SAM" id="MobiDB-lite"/>
    </source>
</evidence>
<dbReference type="GO" id="GO:0005634">
    <property type="term" value="C:nucleus"/>
    <property type="evidence" value="ECO:0007669"/>
    <property type="project" value="TreeGrafter"/>
</dbReference>
<dbReference type="AlphaFoldDB" id="A0AAV7UE93"/>
<reference evidence="3" key="1">
    <citation type="journal article" date="2022" name="bioRxiv">
        <title>Sequencing and chromosome-scale assembly of the giantPleurodeles waltlgenome.</title>
        <authorList>
            <person name="Brown T."/>
            <person name="Elewa A."/>
            <person name="Iarovenko S."/>
            <person name="Subramanian E."/>
            <person name="Araus A.J."/>
            <person name="Petzold A."/>
            <person name="Susuki M."/>
            <person name="Suzuki K.-i.T."/>
            <person name="Hayashi T."/>
            <person name="Toyoda A."/>
            <person name="Oliveira C."/>
            <person name="Osipova E."/>
            <person name="Leigh N.D."/>
            <person name="Simon A."/>
            <person name="Yun M.H."/>
        </authorList>
    </citation>
    <scope>NUCLEOTIDE SEQUENCE</scope>
    <source>
        <strain evidence="3">20211129_DDA</strain>
        <tissue evidence="3">Liver</tissue>
    </source>
</reference>
<accession>A0AAV7UE93</accession>
<proteinExistence type="predicted"/>
<name>A0AAV7UE93_PLEWA</name>
<evidence type="ECO:0000313" key="4">
    <source>
        <dbReference type="Proteomes" id="UP001066276"/>
    </source>
</evidence>
<feature type="domain" description="Myb/SANT-like DNA-binding" evidence="2">
    <location>
        <begin position="2"/>
        <end position="61"/>
    </location>
</feature>
<protein>
    <recommendedName>
        <fullName evidence="2">Myb/SANT-like DNA-binding domain-containing protein</fullName>
    </recommendedName>
</protein>